<dbReference type="EMBL" id="BMOL01000033">
    <property type="protein sequence ID" value="GGL94436.1"/>
    <property type="molecule type" value="Genomic_DNA"/>
</dbReference>
<gene>
    <name evidence="1" type="ORF">GCM10010840_35570</name>
</gene>
<accession>A0ABQ2GH64</accession>
<reference evidence="2" key="1">
    <citation type="journal article" date="2019" name="Int. J. Syst. Evol. Microbiol.">
        <title>The Global Catalogue of Microorganisms (GCM) 10K type strain sequencing project: providing services to taxonomists for standard genome sequencing and annotation.</title>
        <authorList>
            <consortium name="The Broad Institute Genomics Platform"/>
            <consortium name="The Broad Institute Genome Sequencing Center for Infectious Disease"/>
            <person name="Wu L."/>
            <person name="Ma J."/>
        </authorList>
    </citation>
    <scope>NUCLEOTIDE SEQUENCE [LARGE SCALE GENOMIC DNA]</scope>
    <source>
        <strain evidence="2">JCM 15442</strain>
    </source>
</reference>
<dbReference type="RefSeq" id="WP_188974282.1">
    <property type="nucleotide sequence ID" value="NZ_BMOL01000033.1"/>
</dbReference>
<evidence type="ECO:0000313" key="1">
    <source>
        <dbReference type="EMBL" id="GGL94436.1"/>
    </source>
</evidence>
<dbReference type="Proteomes" id="UP000639973">
    <property type="component" value="Unassembled WGS sequence"/>
</dbReference>
<organism evidence="1 2">
    <name type="scientific">Deinococcus aerolatus</name>
    <dbReference type="NCBI Taxonomy" id="522487"/>
    <lineage>
        <taxon>Bacteria</taxon>
        <taxon>Thermotogati</taxon>
        <taxon>Deinococcota</taxon>
        <taxon>Deinococci</taxon>
        <taxon>Deinococcales</taxon>
        <taxon>Deinococcaceae</taxon>
        <taxon>Deinococcus</taxon>
    </lineage>
</organism>
<protein>
    <submittedName>
        <fullName evidence="1">Uncharacterized protein</fullName>
    </submittedName>
</protein>
<sequence>MTLCFVSHFPAYRKNQVELLALLVLALIGAKDVRHASLAERCPGNAQTASVIRQIERFFHQHPLCPLEVARLVLALLPDGKRQDFTPDRTNWKLGKTDVGVQSILYRWS</sequence>
<comment type="caution">
    <text evidence="1">The sequence shown here is derived from an EMBL/GenBank/DDBJ whole genome shotgun (WGS) entry which is preliminary data.</text>
</comment>
<keyword evidence="2" id="KW-1185">Reference proteome</keyword>
<evidence type="ECO:0000313" key="2">
    <source>
        <dbReference type="Proteomes" id="UP000639973"/>
    </source>
</evidence>
<name>A0ABQ2GH64_9DEIO</name>
<proteinExistence type="predicted"/>